<dbReference type="Pfam" id="PF19305">
    <property type="entry name" value="MmgE_PrpD_C"/>
    <property type="match status" value="1"/>
</dbReference>
<dbReference type="InterPro" id="IPR045337">
    <property type="entry name" value="MmgE_PrpD_C"/>
</dbReference>
<evidence type="ECO:0000256" key="1">
    <source>
        <dbReference type="ARBA" id="ARBA00006174"/>
    </source>
</evidence>
<dbReference type="PANTHER" id="PTHR16943">
    <property type="entry name" value="2-METHYLCITRATE DEHYDRATASE-RELATED"/>
    <property type="match status" value="1"/>
</dbReference>
<evidence type="ECO:0000259" key="2">
    <source>
        <dbReference type="Pfam" id="PF03972"/>
    </source>
</evidence>
<comment type="caution">
    <text evidence="4">The sequence shown here is derived from an EMBL/GenBank/DDBJ whole genome shotgun (WGS) entry which is preliminary data.</text>
</comment>
<feature type="domain" description="MmgE/PrpD N-terminal" evidence="2">
    <location>
        <begin position="11"/>
        <end position="250"/>
    </location>
</feature>
<dbReference type="CDD" id="cd00077">
    <property type="entry name" value="HDc"/>
    <property type="match status" value="1"/>
</dbReference>
<reference evidence="4 5" key="1">
    <citation type="submission" date="2019-08" db="EMBL/GenBank/DDBJ databases">
        <title>Actinomadura sp. nov. CYP1-5 isolated from mountain soil.</title>
        <authorList>
            <person name="Songsumanus A."/>
            <person name="Kuncharoen N."/>
            <person name="Kudo T."/>
            <person name="Yuki M."/>
            <person name="Igarashi Y."/>
            <person name="Tanasupawat S."/>
        </authorList>
    </citation>
    <scope>NUCLEOTIDE SEQUENCE [LARGE SCALE GENOMIC DNA]</scope>
    <source>
        <strain evidence="4 5">JCM 14158</strain>
    </source>
</reference>
<protein>
    <submittedName>
        <fullName evidence="4">MmgE/PrpD family protein</fullName>
    </submittedName>
</protein>
<evidence type="ECO:0000259" key="3">
    <source>
        <dbReference type="Pfam" id="PF19305"/>
    </source>
</evidence>
<accession>A0A5D0NWP0</accession>
<dbReference type="RefSeq" id="WP_067904516.1">
    <property type="nucleotide sequence ID" value="NZ_VSFG01000001.1"/>
</dbReference>
<name>A0A5D0NWP0_9ACTN</name>
<sequence length="451" mass="46782">MTTAGVGTLTERVAEFTAGLDLAAVPPDVVEKAKVTLLHDLGVGLAGHRLAATGYAFAKEHGGCDPARGARLLVDGTPVTVEAFALATGALVHARTQDDTQIAVSTHLGATTLPALLALADRADASGRDVLTAMIAGYEAASAIAERHAARSTARGFRASSVYGPFAAAAASARLLGLTAGQTVSALGLAAAFGGGTNQTWVAGTQEWRYQVGAASRNGMVAALLAARGATGAPDALDGTAGHFRAFAGAEPGGELPEMDGEWRIRRVTYKPYPVCAINQIPVTVLTGMEGISADDVETITVELPPDDAAYPGIDAHGPFHDVGGTLMSLPYCLAVALRKGGIDLDDLYAFEDPALADLTRRVTVAPDARLPGGCRITVRTRSNGTLTSEFVPDASTFNWGREEAAGRLRAMSAELPLPAGRLERFIAVVLDLDRRPVRELIDATIVGPKE</sequence>
<dbReference type="PANTHER" id="PTHR16943:SF8">
    <property type="entry name" value="2-METHYLCITRATE DEHYDRATASE"/>
    <property type="match status" value="1"/>
</dbReference>
<evidence type="ECO:0000313" key="4">
    <source>
        <dbReference type="EMBL" id="TYB48956.1"/>
    </source>
</evidence>
<keyword evidence="5" id="KW-1185">Reference proteome</keyword>
<gene>
    <name evidence="4" type="ORF">FXF69_07355</name>
</gene>
<dbReference type="InterPro" id="IPR042183">
    <property type="entry name" value="MmgE/PrpD_sf_1"/>
</dbReference>
<dbReference type="InterPro" id="IPR036148">
    <property type="entry name" value="MmgE/PrpD_sf"/>
</dbReference>
<feature type="domain" description="MmgE/PrpD C-terminal" evidence="3">
    <location>
        <begin position="290"/>
        <end position="402"/>
    </location>
</feature>
<dbReference type="InterPro" id="IPR003607">
    <property type="entry name" value="HD/PDEase_dom"/>
</dbReference>
<dbReference type="SUPFAM" id="SSF103378">
    <property type="entry name" value="2-methylcitrate dehydratase PrpD"/>
    <property type="match status" value="1"/>
</dbReference>
<dbReference type="AlphaFoldDB" id="A0A5D0NWP0"/>
<evidence type="ECO:0000313" key="5">
    <source>
        <dbReference type="Proteomes" id="UP000323380"/>
    </source>
</evidence>
<comment type="similarity">
    <text evidence="1">Belongs to the PrpD family.</text>
</comment>
<dbReference type="Pfam" id="PF03972">
    <property type="entry name" value="MmgE_PrpD_N"/>
    <property type="match status" value="1"/>
</dbReference>
<dbReference type="Proteomes" id="UP000323380">
    <property type="component" value="Unassembled WGS sequence"/>
</dbReference>
<dbReference type="InterPro" id="IPR005656">
    <property type="entry name" value="MmgE_PrpD"/>
</dbReference>
<dbReference type="Gene3D" id="1.10.4100.10">
    <property type="entry name" value="2-methylcitrate dehydratase PrpD"/>
    <property type="match status" value="1"/>
</dbReference>
<dbReference type="STRING" id="1220554.GCA_001552135_07837"/>
<dbReference type="EMBL" id="VSFG01000001">
    <property type="protein sequence ID" value="TYB48956.1"/>
    <property type="molecule type" value="Genomic_DNA"/>
</dbReference>
<proteinExistence type="inferred from homology"/>
<organism evidence="4 5">
    <name type="scientific">Actinomadura chibensis</name>
    <dbReference type="NCBI Taxonomy" id="392828"/>
    <lineage>
        <taxon>Bacteria</taxon>
        <taxon>Bacillati</taxon>
        <taxon>Actinomycetota</taxon>
        <taxon>Actinomycetes</taxon>
        <taxon>Streptosporangiales</taxon>
        <taxon>Thermomonosporaceae</taxon>
        <taxon>Actinomadura</taxon>
    </lineage>
</organism>
<dbReference type="InterPro" id="IPR045336">
    <property type="entry name" value="MmgE_PrpD_N"/>
</dbReference>
<dbReference type="GO" id="GO:0016829">
    <property type="term" value="F:lyase activity"/>
    <property type="evidence" value="ECO:0007669"/>
    <property type="project" value="InterPro"/>
</dbReference>